<dbReference type="AlphaFoldDB" id="A0A6A6QSB1"/>
<organism evidence="1 2">
    <name type="scientific">Lophium mytilinum</name>
    <dbReference type="NCBI Taxonomy" id="390894"/>
    <lineage>
        <taxon>Eukaryota</taxon>
        <taxon>Fungi</taxon>
        <taxon>Dikarya</taxon>
        <taxon>Ascomycota</taxon>
        <taxon>Pezizomycotina</taxon>
        <taxon>Dothideomycetes</taxon>
        <taxon>Pleosporomycetidae</taxon>
        <taxon>Mytilinidiales</taxon>
        <taxon>Mytilinidiaceae</taxon>
        <taxon>Lophium</taxon>
    </lineage>
</organism>
<protein>
    <submittedName>
        <fullName evidence="1">Uncharacterized protein</fullName>
    </submittedName>
</protein>
<dbReference type="Proteomes" id="UP000799750">
    <property type="component" value="Unassembled WGS sequence"/>
</dbReference>
<accession>A0A6A6QSB1</accession>
<dbReference type="EMBL" id="MU004190">
    <property type="protein sequence ID" value="KAF2494643.1"/>
    <property type="molecule type" value="Genomic_DNA"/>
</dbReference>
<reference evidence="1" key="1">
    <citation type="journal article" date="2020" name="Stud. Mycol.">
        <title>101 Dothideomycetes genomes: a test case for predicting lifestyles and emergence of pathogens.</title>
        <authorList>
            <person name="Haridas S."/>
            <person name="Albert R."/>
            <person name="Binder M."/>
            <person name="Bloem J."/>
            <person name="Labutti K."/>
            <person name="Salamov A."/>
            <person name="Andreopoulos B."/>
            <person name="Baker S."/>
            <person name="Barry K."/>
            <person name="Bills G."/>
            <person name="Bluhm B."/>
            <person name="Cannon C."/>
            <person name="Castanera R."/>
            <person name="Culley D."/>
            <person name="Daum C."/>
            <person name="Ezra D."/>
            <person name="Gonzalez J."/>
            <person name="Henrissat B."/>
            <person name="Kuo A."/>
            <person name="Liang C."/>
            <person name="Lipzen A."/>
            <person name="Lutzoni F."/>
            <person name="Magnuson J."/>
            <person name="Mondo S."/>
            <person name="Nolan M."/>
            <person name="Ohm R."/>
            <person name="Pangilinan J."/>
            <person name="Park H.-J."/>
            <person name="Ramirez L."/>
            <person name="Alfaro M."/>
            <person name="Sun H."/>
            <person name="Tritt A."/>
            <person name="Yoshinaga Y."/>
            <person name="Zwiers L.-H."/>
            <person name="Turgeon B."/>
            <person name="Goodwin S."/>
            <person name="Spatafora J."/>
            <person name="Crous P."/>
            <person name="Grigoriev I."/>
        </authorList>
    </citation>
    <scope>NUCLEOTIDE SEQUENCE</scope>
    <source>
        <strain evidence="1">CBS 269.34</strain>
    </source>
</reference>
<sequence>MGELADWRISTYSRFTHVGGIHNPQPTELWAKSRSISARSKKALEAHYERLKDRSDCLHGILEGRFKKVVISNQCPPESLPKRPCRKTMVCLSIKSLLRGVHAARAMALVLNPPWSKKQALI</sequence>
<evidence type="ECO:0000313" key="2">
    <source>
        <dbReference type="Proteomes" id="UP000799750"/>
    </source>
</evidence>
<evidence type="ECO:0000313" key="1">
    <source>
        <dbReference type="EMBL" id="KAF2494643.1"/>
    </source>
</evidence>
<name>A0A6A6QSB1_9PEZI</name>
<gene>
    <name evidence="1" type="ORF">BU16DRAFT_44570</name>
</gene>
<keyword evidence="2" id="KW-1185">Reference proteome</keyword>
<proteinExistence type="predicted"/>